<dbReference type="EMBL" id="CP002021">
    <property type="protein sequence ID" value="ADG30919.1"/>
    <property type="molecule type" value="Genomic_DNA"/>
</dbReference>
<sequence>MSTRTRSIIKPKTAQPVKLHFLCAPALADRLTALENLAKHAGLEIDIDGALSAALARLIAQAEKQLAPPPAENPPVSLPQQAVDVLTPPPI</sequence>
<accession>D5X1C3</accession>
<proteinExistence type="predicted"/>
<protein>
    <submittedName>
        <fullName evidence="2">Uncharacterized protein</fullName>
    </submittedName>
</protein>
<dbReference type="BioCyc" id="TINT75379:TINT_RS07705-MONOMER"/>
<evidence type="ECO:0000313" key="2">
    <source>
        <dbReference type="EMBL" id="ADG30919.1"/>
    </source>
</evidence>
<gene>
    <name evidence="2" type="ordered locus">Tint_1539</name>
</gene>
<feature type="region of interest" description="Disordered" evidence="1">
    <location>
        <begin position="65"/>
        <end position="91"/>
    </location>
</feature>
<dbReference type="KEGG" id="tin:Tint_1539"/>
<evidence type="ECO:0000256" key="1">
    <source>
        <dbReference type="SAM" id="MobiDB-lite"/>
    </source>
</evidence>
<organism evidence="2">
    <name type="scientific">Thiomonas intermedia (strain K12)</name>
    <name type="common">Thiobacillus intermedius</name>
    <dbReference type="NCBI Taxonomy" id="75379"/>
    <lineage>
        <taxon>Bacteria</taxon>
        <taxon>Pseudomonadati</taxon>
        <taxon>Pseudomonadota</taxon>
        <taxon>Betaproteobacteria</taxon>
        <taxon>Burkholderiales</taxon>
        <taxon>Thiomonas</taxon>
    </lineage>
</organism>
<name>D5X1C3_THIK1</name>
<dbReference type="HOGENOM" id="CLU_2426050_0_0_4"/>
<feature type="compositionally biased region" description="Pro residues" evidence="1">
    <location>
        <begin position="67"/>
        <end position="77"/>
    </location>
</feature>
<dbReference type="AlphaFoldDB" id="D5X1C3"/>
<dbReference type="STRING" id="75379.Tint_1539"/>
<reference evidence="2" key="1">
    <citation type="submission" date="2010-04" db="EMBL/GenBank/DDBJ databases">
        <title>Complete sequence of Thiomonas intermedia K12.</title>
        <authorList>
            <consortium name="US DOE Joint Genome Institute"/>
            <person name="Lucas S."/>
            <person name="Copeland A."/>
            <person name="Lapidus A."/>
            <person name="Cheng J.-F."/>
            <person name="Bruce D."/>
            <person name="Goodwin L."/>
            <person name="Pitluck S."/>
            <person name="Davenport K."/>
            <person name="Detter J.C."/>
            <person name="Han C."/>
            <person name="Tapia R."/>
            <person name="Land M."/>
            <person name="Hauser L."/>
            <person name="Kyrpides N."/>
            <person name="Ovchinnikova G."/>
            <person name="Kerfeld C.A."/>
            <person name="Cannon G.C."/>
            <person name="Heinhorst S."/>
            <person name="Woyke T."/>
        </authorList>
    </citation>
    <scope>NUCLEOTIDE SEQUENCE [LARGE SCALE GENOMIC DNA]</scope>
    <source>
        <strain evidence="2">K12</strain>
    </source>
</reference>